<dbReference type="Pfam" id="PF00669">
    <property type="entry name" value="Flagellin_N"/>
    <property type="match status" value="1"/>
</dbReference>
<keyword evidence="2 4" id="KW-0964">Secreted</keyword>
<comment type="function">
    <text evidence="4">Flagellin is the subunit protein which polymerizes to form the filaments of bacterial flagella.</text>
</comment>
<evidence type="ECO:0000313" key="7">
    <source>
        <dbReference type="EMBL" id="MBB3104144.1"/>
    </source>
</evidence>
<dbReference type="Pfam" id="PF07196">
    <property type="entry name" value="Flagellin_IN"/>
    <property type="match status" value="4"/>
</dbReference>
<dbReference type="Proteomes" id="UP000549250">
    <property type="component" value="Unassembled WGS sequence"/>
</dbReference>
<evidence type="ECO:0000313" key="8">
    <source>
        <dbReference type="Proteomes" id="UP000549250"/>
    </source>
</evidence>
<dbReference type="GO" id="GO:0005576">
    <property type="term" value="C:extracellular region"/>
    <property type="evidence" value="ECO:0007669"/>
    <property type="project" value="UniProtKB-SubCell"/>
</dbReference>
<evidence type="ECO:0000256" key="1">
    <source>
        <dbReference type="ARBA" id="ARBA00005709"/>
    </source>
</evidence>
<keyword evidence="7" id="KW-0966">Cell projection</keyword>
<name>A0A839T7B7_AZOMA</name>
<evidence type="ECO:0000256" key="3">
    <source>
        <dbReference type="ARBA" id="ARBA00023143"/>
    </source>
</evidence>
<gene>
    <name evidence="7" type="ORF">FHR87_002556</name>
</gene>
<dbReference type="Gene3D" id="6.10.10.10">
    <property type="entry name" value="Flagellar export chaperone, C-terminal domain"/>
    <property type="match status" value="1"/>
</dbReference>
<dbReference type="SUPFAM" id="SSF64518">
    <property type="entry name" value="Phase 1 flagellin"/>
    <property type="match status" value="2"/>
</dbReference>
<dbReference type="PANTHER" id="PTHR42792:SF2">
    <property type="entry name" value="FLAGELLIN"/>
    <property type="match status" value="1"/>
</dbReference>
<comment type="similarity">
    <text evidence="1 4">Belongs to the bacterial flagellin family.</text>
</comment>
<dbReference type="PANTHER" id="PTHR42792">
    <property type="entry name" value="FLAGELLIN"/>
    <property type="match status" value="1"/>
</dbReference>
<accession>A0A839T7B7</accession>
<evidence type="ECO:0000256" key="4">
    <source>
        <dbReference type="RuleBase" id="RU362073"/>
    </source>
</evidence>
<dbReference type="InterPro" id="IPR046358">
    <property type="entry name" value="Flagellin_C"/>
</dbReference>
<sequence>MALTVNTNIAALNTQKNLNKASDALSTTMQRLSSGLKINSAKDDAAGLQISNRLSSQITGLNTAVKNANDGISIAQTAEGAMQQSTNILQRMRELALQSANGSNSNDDRQSLQEEFTALSGELTRIAKTTTFGGKNLLDGSFSSTNFQIGANANETVSFSLSNLSSSSLKGSYSSASALSTVQQGMAASVTGSAIGSASNSISNTPVSTTGTVFAAFGGNATPATPPAIVQTITLNGTNIDFEEAGGSGTDSAWELNDVISKINESTENTGVTASADNGKLKLTSNESFEVSGAKALGISGDDKGNYVAVTGRASVTASDAFGENGIISTTANTINLGATGYTADNIAFQVGDDLDAIVTRINDKATTTGVTASNVDGKLKLEAKGDITVNGGTAPTNNAASVLGLTADTTKADILGEAKITSTGFTMPTGNSSISINGTNISVLTGDTLSIIKDRINNAGLGVTADNSSGSLVLTSNSKITIDGESAGLTALGLEKGTTQVATGNAEKSFTFGAIAAGKISINGTEIELSASDTQDSIIDKINAAGVGVTAKAVSTTGINLSSESGFLIDGDAAGRTALGLGADTGGVVKVKGADAVNSGTISGDASIRLNGETINFQDGSDLDDITNKLNQSTDSTGVTASVNNGRLQLTSSDGKAVKLEDATAGSLSKLGLSAGTTDAKLVTGTSLSLNGTEIKLGAGSSLDTIVTSINTASTGVTAAKNDDGSLSLSSNKNFSVADGAAGTGLAALGLTAGTNTAVTQETSVSDLSITSAEGAQISIQTLDGAIQQIDGERAKLGAVQNRFDNTVANLQSISENATASRSRIQDADFAAETANLTKQQTLQQASTAILAQANKLPQSVLSLLQ</sequence>
<evidence type="ECO:0000259" key="6">
    <source>
        <dbReference type="Pfam" id="PF00700"/>
    </source>
</evidence>
<dbReference type="Gene3D" id="6.10.280.190">
    <property type="match status" value="1"/>
</dbReference>
<dbReference type="GO" id="GO:0005198">
    <property type="term" value="F:structural molecule activity"/>
    <property type="evidence" value="ECO:0007669"/>
    <property type="project" value="UniProtKB-UniRule"/>
</dbReference>
<dbReference type="InterPro" id="IPR001029">
    <property type="entry name" value="Flagellin_N"/>
</dbReference>
<feature type="domain" description="Flagellin N-terminal" evidence="5">
    <location>
        <begin position="5"/>
        <end position="142"/>
    </location>
</feature>
<dbReference type="GO" id="GO:0009288">
    <property type="term" value="C:bacterial-type flagellum"/>
    <property type="evidence" value="ECO:0007669"/>
    <property type="project" value="UniProtKB-SubCell"/>
</dbReference>
<keyword evidence="3 4" id="KW-0975">Bacterial flagellum</keyword>
<keyword evidence="8" id="KW-1185">Reference proteome</keyword>
<dbReference type="Gene3D" id="1.20.1330.10">
    <property type="entry name" value="f41 fragment of flagellin, N-terminal domain"/>
    <property type="match status" value="2"/>
</dbReference>
<keyword evidence="7" id="KW-0282">Flagellum</keyword>
<dbReference type="InterPro" id="IPR042187">
    <property type="entry name" value="Flagellin_C_sub2"/>
</dbReference>
<evidence type="ECO:0000259" key="5">
    <source>
        <dbReference type="Pfam" id="PF00669"/>
    </source>
</evidence>
<dbReference type="PRINTS" id="PR00207">
    <property type="entry name" value="FLAGELLIN"/>
</dbReference>
<dbReference type="AlphaFoldDB" id="A0A839T7B7"/>
<proteinExistence type="inferred from homology"/>
<feature type="domain" description="Flagellin C-terminal" evidence="6">
    <location>
        <begin position="781"/>
        <end position="866"/>
    </location>
</feature>
<comment type="caution">
    <text evidence="7">The sequence shown here is derived from an EMBL/GenBank/DDBJ whole genome shotgun (WGS) entry which is preliminary data.</text>
</comment>
<organism evidence="7 8">
    <name type="scientific">Azomonas macrocytogenes</name>
    <name type="common">Azotobacter macrocytogenes</name>
    <dbReference type="NCBI Taxonomy" id="69962"/>
    <lineage>
        <taxon>Bacteria</taxon>
        <taxon>Pseudomonadati</taxon>
        <taxon>Pseudomonadota</taxon>
        <taxon>Gammaproteobacteria</taxon>
        <taxon>Pseudomonadales</taxon>
        <taxon>Pseudomonadaceae</taxon>
        <taxon>Azomonas</taxon>
    </lineage>
</organism>
<dbReference type="InterPro" id="IPR001492">
    <property type="entry name" value="Flagellin"/>
</dbReference>
<dbReference type="InterPro" id="IPR010810">
    <property type="entry name" value="Flagellin_hook_IN_motif"/>
</dbReference>
<reference evidence="7 8" key="1">
    <citation type="submission" date="2020-08" db="EMBL/GenBank/DDBJ databases">
        <title>Genomic Encyclopedia of Type Strains, Phase III (KMG-III): the genomes of soil and plant-associated and newly described type strains.</title>
        <authorList>
            <person name="Whitman W."/>
        </authorList>
    </citation>
    <scope>NUCLEOTIDE SEQUENCE [LARGE SCALE GENOMIC DNA]</scope>
    <source>
        <strain evidence="7 8">CECT 4462</strain>
    </source>
</reference>
<keyword evidence="7" id="KW-0969">Cilium</keyword>
<dbReference type="EMBL" id="JACHXI010000012">
    <property type="protein sequence ID" value="MBB3104144.1"/>
    <property type="molecule type" value="Genomic_DNA"/>
</dbReference>
<dbReference type="Gene3D" id="3.30.70.2120">
    <property type="match status" value="2"/>
</dbReference>
<evidence type="ECO:0000256" key="2">
    <source>
        <dbReference type="ARBA" id="ARBA00022525"/>
    </source>
</evidence>
<dbReference type="Pfam" id="PF00700">
    <property type="entry name" value="Flagellin_C"/>
    <property type="match status" value="1"/>
</dbReference>
<comment type="subcellular location">
    <subcellularLocation>
        <location evidence="4">Secreted</location>
    </subcellularLocation>
    <subcellularLocation>
        <location evidence="4">Bacterial flagellum</location>
    </subcellularLocation>
</comment>
<protein>
    <recommendedName>
        <fullName evidence="4">Flagellin</fullName>
    </recommendedName>
</protein>
<dbReference type="Gene3D" id="2.60.40.4390">
    <property type="match status" value="1"/>
</dbReference>